<dbReference type="EMBL" id="JASCZI010004402">
    <property type="protein sequence ID" value="MED6117119.1"/>
    <property type="molecule type" value="Genomic_DNA"/>
</dbReference>
<protein>
    <submittedName>
        <fullName evidence="1">Uncharacterized protein</fullName>
    </submittedName>
</protein>
<proteinExistence type="predicted"/>
<reference evidence="1 2" key="1">
    <citation type="journal article" date="2023" name="Plants (Basel)">
        <title>Bridging the Gap: Combining Genomics and Transcriptomics Approaches to Understand Stylosanthes scabra, an Orphan Legume from the Brazilian Caatinga.</title>
        <authorList>
            <person name="Ferreira-Neto J.R.C."/>
            <person name="da Silva M.D."/>
            <person name="Binneck E."/>
            <person name="de Melo N.F."/>
            <person name="da Silva R.H."/>
            <person name="de Melo A.L.T.M."/>
            <person name="Pandolfi V."/>
            <person name="Bustamante F.O."/>
            <person name="Brasileiro-Vidal A.C."/>
            <person name="Benko-Iseppon A.M."/>
        </authorList>
    </citation>
    <scope>NUCLEOTIDE SEQUENCE [LARGE SCALE GENOMIC DNA]</scope>
    <source>
        <tissue evidence="1">Leaves</tissue>
    </source>
</reference>
<keyword evidence="2" id="KW-1185">Reference proteome</keyword>
<gene>
    <name evidence="1" type="ORF">PIB30_106995</name>
</gene>
<dbReference type="Proteomes" id="UP001341840">
    <property type="component" value="Unassembled WGS sequence"/>
</dbReference>
<evidence type="ECO:0000313" key="1">
    <source>
        <dbReference type="EMBL" id="MED6117119.1"/>
    </source>
</evidence>
<organism evidence="1 2">
    <name type="scientific">Stylosanthes scabra</name>
    <dbReference type="NCBI Taxonomy" id="79078"/>
    <lineage>
        <taxon>Eukaryota</taxon>
        <taxon>Viridiplantae</taxon>
        <taxon>Streptophyta</taxon>
        <taxon>Embryophyta</taxon>
        <taxon>Tracheophyta</taxon>
        <taxon>Spermatophyta</taxon>
        <taxon>Magnoliopsida</taxon>
        <taxon>eudicotyledons</taxon>
        <taxon>Gunneridae</taxon>
        <taxon>Pentapetalae</taxon>
        <taxon>rosids</taxon>
        <taxon>fabids</taxon>
        <taxon>Fabales</taxon>
        <taxon>Fabaceae</taxon>
        <taxon>Papilionoideae</taxon>
        <taxon>50 kb inversion clade</taxon>
        <taxon>dalbergioids sensu lato</taxon>
        <taxon>Dalbergieae</taxon>
        <taxon>Pterocarpus clade</taxon>
        <taxon>Stylosanthes</taxon>
    </lineage>
</organism>
<sequence>LISEGTITLLTYYYLIRSGALAGGLPDFRKDFGSIKFLAPLLGRVLTFDAKRDMEGESVCQVWPARGLVTFVDLSPNVSLCVGE</sequence>
<evidence type="ECO:0000313" key="2">
    <source>
        <dbReference type="Proteomes" id="UP001341840"/>
    </source>
</evidence>
<feature type="non-terminal residue" evidence="1">
    <location>
        <position position="1"/>
    </location>
</feature>
<name>A0ABU6QZK7_9FABA</name>
<comment type="caution">
    <text evidence="1">The sequence shown here is derived from an EMBL/GenBank/DDBJ whole genome shotgun (WGS) entry which is preliminary data.</text>
</comment>
<accession>A0ABU6QZK7</accession>